<keyword evidence="2" id="KW-1133">Transmembrane helix</keyword>
<feature type="transmembrane region" description="Helical" evidence="2">
    <location>
        <begin position="79"/>
        <end position="96"/>
    </location>
</feature>
<dbReference type="STRING" id="71999.KPaMU14_10120"/>
<comment type="caution">
    <text evidence="3">The sequence shown here is derived from an EMBL/GenBank/DDBJ whole genome shotgun (WGS) entry which is preliminary data.</text>
</comment>
<feature type="region of interest" description="Disordered" evidence="1">
    <location>
        <begin position="138"/>
        <end position="161"/>
    </location>
</feature>
<protein>
    <recommendedName>
        <fullName evidence="5">TIGR02611 family protein</fullName>
    </recommendedName>
</protein>
<dbReference type="Proteomes" id="UP000009877">
    <property type="component" value="Unassembled WGS sequence"/>
</dbReference>
<name>M2YH12_9MICC</name>
<proteinExistence type="predicted"/>
<feature type="transmembrane region" description="Helical" evidence="2">
    <location>
        <begin position="52"/>
        <end position="73"/>
    </location>
</feature>
<accession>M2YH12</accession>
<gene>
    <name evidence="3" type="ORF">C884_01168</name>
</gene>
<evidence type="ECO:0000313" key="3">
    <source>
        <dbReference type="EMBL" id="EME37794.1"/>
    </source>
</evidence>
<evidence type="ECO:0000256" key="2">
    <source>
        <dbReference type="SAM" id="Phobius"/>
    </source>
</evidence>
<evidence type="ECO:0000313" key="4">
    <source>
        <dbReference type="Proteomes" id="UP000009877"/>
    </source>
</evidence>
<dbReference type="EMBL" id="ANHZ02000002">
    <property type="protein sequence ID" value="EME37794.1"/>
    <property type="molecule type" value="Genomic_DNA"/>
</dbReference>
<keyword evidence="4" id="KW-1185">Reference proteome</keyword>
<dbReference type="RefSeq" id="WP_006213553.1">
    <property type="nucleotide sequence ID" value="NZ_ANHZ02000002.1"/>
</dbReference>
<feature type="compositionally biased region" description="Basic and acidic residues" evidence="1">
    <location>
        <begin position="138"/>
        <end position="149"/>
    </location>
</feature>
<dbReference type="AlphaFoldDB" id="M2YH12"/>
<keyword evidence="2" id="KW-0472">Membrane</keyword>
<reference evidence="3 4" key="1">
    <citation type="journal article" date="2014" name="Genome Announc.">
        <title>Draft Genome Sequence of Kocuria palustris PEL.</title>
        <authorList>
            <person name="Sharma G."/>
            <person name="Khatri I."/>
            <person name="Subramanian S."/>
        </authorList>
    </citation>
    <scope>NUCLEOTIDE SEQUENCE [LARGE SCALE GENOMIC DNA]</scope>
    <source>
        <strain evidence="3 4">PEL</strain>
    </source>
</reference>
<evidence type="ECO:0000256" key="1">
    <source>
        <dbReference type="SAM" id="MobiDB-lite"/>
    </source>
</evidence>
<evidence type="ECO:0008006" key="5">
    <source>
        <dbReference type="Google" id="ProtNLM"/>
    </source>
</evidence>
<keyword evidence="2" id="KW-0812">Transmembrane</keyword>
<dbReference type="Pfam" id="PF09656">
    <property type="entry name" value="PGPGW"/>
    <property type="match status" value="1"/>
</dbReference>
<dbReference type="InterPro" id="IPR019099">
    <property type="entry name" value="Uncharacterised_PGPGW_TM"/>
</dbReference>
<sequence>MTPQEPLAEVPPQGEDLADEIRRGQSHSHPIRRRMRAFQDWSHRGSRLRRTLVVGLISVAGFVLLMAGVIMWFIPGPGWLFVFLGIGVWSLEFAWAERLNHWALHQVTRLWAWWKGTSAAGWWRWCLSGAAERSRRAEEAAQAQREGRRVRGGPHNAAPGA</sequence>
<organism evidence="3 4">
    <name type="scientific">Kocuria palustris PEL</name>
    <dbReference type="NCBI Taxonomy" id="1236550"/>
    <lineage>
        <taxon>Bacteria</taxon>
        <taxon>Bacillati</taxon>
        <taxon>Actinomycetota</taxon>
        <taxon>Actinomycetes</taxon>
        <taxon>Micrococcales</taxon>
        <taxon>Micrococcaceae</taxon>
        <taxon>Kocuria</taxon>
    </lineage>
</organism>